<evidence type="ECO:0000313" key="3">
    <source>
        <dbReference type="Proteomes" id="UP000598032"/>
    </source>
</evidence>
<name>A0ABM8P1N8_9BURK</name>
<evidence type="ECO:0000256" key="1">
    <source>
        <dbReference type="SAM" id="MobiDB-lite"/>
    </source>
</evidence>
<gene>
    <name evidence="2" type="ORF">LMG28140_05303</name>
</gene>
<evidence type="ECO:0000313" key="2">
    <source>
        <dbReference type="EMBL" id="CAD6553490.1"/>
    </source>
</evidence>
<proteinExistence type="predicted"/>
<accession>A0ABM8P1N8</accession>
<dbReference type="Proteomes" id="UP000598032">
    <property type="component" value="Unassembled WGS sequence"/>
</dbReference>
<feature type="compositionally biased region" description="Basic and acidic residues" evidence="1">
    <location>
        <begin position="136"/>
        <end position="151"/>
    </location>
</feature>
<feature type="region of interest" description="Disordered" evidence="1">
    <location>
        <begin position="136"/>
        <end position="175"/>
    </location>
</feature>
<dbReference type="EMBL" id="CAJHCP010000013">
    <property type="protein sequence ID" value="CAD6553490.1"/>
    <property type="molecule type" value="Genomic_DNA"/>
</dbReference>
<protein>
    <recommendedName>
        <fullName evidence="4">Helix-turn-helix domain-containing protein</fullName>
    </recommendedName>
</protein>
<reference evidence="2 3" key="1">
    <citation type="submission" date="2020-10" db="EMBL/GenBank/DDBJ databases">
        <authorList>
            <person name="Peeters C."/>
        </authorList>
    </citation>
    <scope>NUCLEOTIDE SEQUENCE [LARGE SCALE GENOMIC DNA]</scope>
    <source>
        <strain evidence="2 3">LMG 28140</strain>
    </source>
</reference>
<sequence>MNGRSANGTKAAPARRLKHPYAAIEHRVMDSEAFVDLSSSAVRLLLVLARQLTKDNNGHLQATYAYCKRYGFKSDNTLRPALAELIAHGLVYRTRSSGANKVWARYAVTWLPIKNRDGLFLDGFLPDAWKLFEPTEEKKAPRRNCEKHPAETARSARKMSQKLRDVGAQKLRTMN</sequence>
<organism evidence="2 3">
    <name type="scientific">Paraburkholderia metrosideri</name>
    <dbReference type="NCBI Taxonomy" id="580937"/>
    <lineage>
        <taxon>Bacteria</taxon>
        <taxon>Pseudomonadati</taxon>
        <taxon>Pseudomonadota</taxon>
        <taxon>Betaproteobacteria</taxon>
        <taxon>Burkholderiales</taxon>
        <taxon>Burkholderiaceae</taxon>
        <taxon>Paraburkholderia</taxon>
    </lineage>
</organism>
<keyword evidence="3" id="KW-1185">Reference proteome</keyword>
<evidence type="ECO:0008006" key="4">
    <source>
        <dbReference type="Google" id="ProtNLM"/>
    </source>
</evidence>
<comment type="caution">
    <text evidence="2">The sequence shown here is derived from an EMBL/GenBank/DDBJ whole genome shotgun (WGS) entry which is preliminary data.</text>
</comment>